<sequence>MTNHVLLPIQETWRSRGKVSDFYAGGRGSILGPGKDLSSSYTPSTFYTLLPRKCGYASFKLKPPYTRIGFHIGLSQDAILVSDLNADVTEVKEGFGNQIHQCQDQGLNPGPPAQKSDTLSLDHQVMPDCYQDVITPHLLTSLWEIEIGSQSGALRYDDNLEKNDPSKANISLPKYESSENL</sequence>
<dbReference type="EMBL" id="OE185037">
    <property type="protein sequence ID" value="CAD7577048.1"/>
    <property type="molecule type" value="Genomic_DNA"/>
</dbReference>
<evidence type="ECO:0000256" key="1">
    <source>
        <dbReference type="SAM" id="MobiDB-lite"/>
    </source>
</evidence>
<reference evidence="2" key="1">
    <citation type="submission" date="2020-11" db="EMBL/GenBank/DDBJ databases">
        <authorList>
            <person name="Tran Van P."/>
        </authorList>
    </citation>
    <scope>NUCLEOTIDE SEQUENCE</scope>
</reference>
<evidence type="ECO:0000313" key="2">
    <source>
        <dbReference type="EMBL" id="CAD7577048.1"/>
    </source>
</evidence>
<organism evidence="2">
    <name type="scientific">Timema californicum</name>
    <name type="common">California timema</name>
    <name type="synonym">Walking stick</name>
    <dbReference type="NCBI Taxonomy" id="61474"/>
    <lineage>
        <taxon>Eukaryota</taxon>
        <taxon>Metazoa</taxon>
        <taxon>Ecdysozoa</taxon>
        <taxon>Arthropoda</taxon>
        <taxon>Hexapoda</taxon>
        <taxon>Insecta</taxon>
        <taxon>Pterygota</taxon>
        <taxon>Neoptera</taxon>
        <taxon>Polyneoptera</taxon>
        <taxon>Phasmatodea</taxon>
        <taxon>Timematodea</taxon>
        <taxon>Timematoidea</taxon>
        <taxon>Timematidae</taxon>
        <taxon>Timema</taxon>
    </lineage>
</organism>
<feature type="region of interest" description="Disordered" evidence="1">
    <location>
        <begin position="159"/>
        <end position="181"/>
    </location>
</feature>
<protein>
    <submittedName>
        <fullName evidence="2">(California timema) hypothetical protein</fullName>
    </submittedName>
</protein>
<proteinExistence type="predicted"/>
<accession>A0A7R9JDE8</accession>
<gene>
    <name evidence="2" type="ORF">TCMB3V08_LOCUS9604</name>
</gene>
<dbReference type="AlphaFoldDB" id="A0A7R9JDE8"/>
<name>A0A7R9JDE8_TIMCA</name>